<keyword evidence="1" id="KW-1133">Transmembrane helix</keyword>
<evidence type="ECO:0000256" key="1">
    <source>
        <dbReference type="SAM" id="Phobius"/>
    </source>
</evidence>
<keyword evidence="1" id="KW-0812">Transmembrane</keyword>
<evidence type="ECO:0000313" key="4">
    <source>
        <dbReference type="EMBL" id="CUG86812.1"/>
    </source>
</evidence>
<organism evidence="4 5">
    <name type="scientific">Bodo saltans</name>
    <name type="common">Flagellated protozoan</name>
    <dbReference type="NCBI Taxonomy" id="75058"/>
    <lineage>
        <taxon>Eukaryota</taxon>
        <taxon>Discoba</taxon>
        <taxon>Euglenozoa</taxon>
        <taxon>Kinetoplastea</taxon>
        <taxon>Metakinetoplastina</taxon>
        <taxon>Eubodonida</taxon>
        <taxon>Bodonidae</taxon>
        <taxon>Bodo</taxon>
    </lineage>
</organism>
<reference evidence="5" key="1">
    <citation type="submission" date="2015-09" db="EMBL/GenBank/DDBJ databases">
        <authorList>
            <consortium name="Pathogen Informatics"/>
        </authorList>
    </citation>
    <scope>NUCLEOTIDE SEQUENCE [LARGE SCALE GENOMIC DNA]</scope>
    <source>
        <strain evidence="5">Lake Konstanz</strain>
    </source>
</reference>
<evidence type="ECO:0000256" key="2">
    <source>
        <dbReference type="SAM" id="SignalP"/>
    </source>
</evidence>
<feature type="transmembrane region" description="Helical" evidence="1">
    <location>
        <begin position="365"/>
        <end position="384"/>
    </location>
</feature>
<keyword evidence="2" id="KW-0732">Signal</keyword>
<dbReference type="EMBL" id="CYKH01001399">
    <property type="protein sequence ID" value="CUG86812.1"/>
    <property type="molecule type" value="Genomic_DNA"/>
</dbReference>
<dbReference type="OrthoDB" id="192253at2759"/>
<proteinExistence type="predicted"/>
<dbReference type="InterPro" id="IPR018711">
    <property type="entry name" value="NAGPA"/>
</dbReference>
<accession>A0A0S4J9B8</accession>
<dbReference type="VEuPathDB" id="TriTrypDB:BSAL_00040"/>
<dbReference type="GO" id="GO:0033299">
    <property type="term" value="P:secretion of lysosomal enzymes"/>
    <property type="evidence" value="ECO:0007669"/>
    <property type="project" value="TreeGrafter"/>
</dbReference>
<dbReference type="PANTHER" id="PTHR40446:SF2">
    <property type="entry name" value="N-ACETYLGLUCOSAMINE-1-PHOSPHODIESTER ALPHA-N-ACETYLGLUCOSAMINIDASE"/>
    <property type="match status" value="1"/>
</dbReference>
<feature type="chain" id="PRO_5006622228" evidence="2">
    <location>
        <begin position="23"/>
        <end position="441"/>
    </location>
</feature>
<name>A0A0S4J9B8_BODSA</name>
<feature type="domain" description="Phosphodiester glycosidase" evidence="3">
    <location>
        <begin position="108"/>
        <end position="290"/>
    </location>
</feature>
<evidence type="ECO:0000259" key="3">
    <source>
        <dbReference type="Pfam" id="PF09992"/>
    </source>
</evidence>
<dbReference type="AlphaFoldDB" id="A0A0S4J9B8"/>
<keyword evidence="5" id="KW-1185">Reference proteome</keyword>
<dbReference type="PANTHER" id="PTHR40446">
    <property type="entry name" value="N-ACETYLGLUCOSAMINE-1-PHOSPHODIESTER ALPHA-N-ACETYLGLUCOSAMINIDASE"/>
    <property type="match status" value="1"/>
</dbReference>
<keyword evidence="1" id="KW-0472">Membrane</keyword>
<dbReference type="Proteomes" id="UP000051952">
    <property type="component" value="Unassembled WGS sequence"/>
</dbReference>
<sequence>MKFLWFAAVVAPLILIATCLEATPQERKQRTTDEVLPFSVVTFPRTASRDKEYLSKSILKDRVPGGFSTFVAHMYTAKDPIHHFSVLQPKRGCGTLDTPGMTADASGGCDVATNGGFFIPGDDVVDHKCIGPLVSNGYWRHHEHRNNVMFGVRAPHDGDTTVSYFFGYMDEETMEASRWLQLVSGVVWLVKDGKVNVQNSMKYENFTAERSGTGETFRNLRAPRLAVGITKTGELILLAIDGSEPDWEGLTLDDVAQVLVGLGAVQAINLDGGGSVSVFEGDDIVNVPSDVCPNTTFPKYRCARKVSSVMCLHAYANPRITRTATRHRSQTILPSFTTFTVSVSQHAQLEGAPQSWMSSEGLQRGAILVAEVIIPLAIVMWVGWHLLLKWRQYHAAAGDRVRLAGPDTESDGEASDVGGDVAVEPDVELRPELASKVVETV</sequence>
<gene>
    <name evidence="4" type="ORF">BSAL_00040</name>
</gene>
<feature type="signal peptide" evidence="2">
    <location>
        <begin position="1"/>
        <end position="22"/>
    </location>
</feature>
<protein>
    <submittedName>
        <fullName evidence="4">Surface protein, putative</fullName>
    </submittedName>
</protein>
<dbReference type="Pfam" id="PF09992">
    <property type="entry name" value="NAGPA"/>
    <property type="match status" value="1"/>
</dbReference>
<evidence type="ECO:0000313" key="5">
    <source>
        <dbReference type="Proteomes" id="UP000051952"/>
    </source>
</evidence>